<keyword evidence="1" id="KW-1133">Transmembrane helix</keyword>
<comment type="caution">
    <text evidence="2">The sequence shown here is derived from an EMBL/GenBank/DDBJ whole genome shotgun (WGS) entry which is preliminary data.</text>
</comment>
<organism evidence="2 3">
    <name type="scientific">Amphibacillus indicireducens</name>
    <dbReference type="NCBI Taxonomy" id="1076330"/>
    <lineage>
        <taxon>Bacteria</taxon>
        <taxon>Bacillati</taxon>
        <taxon>Bacillota</taxon>
        <taxon>Bacilli</taxon>
        <taxon>Bacillales</taxon>
        <taxon>Bacillaceae</taxon>
        <taxon>Amphibacillus</taxon>
    </lineage>
</organism>
<reference evidence="3" key="1">
    <citation type="journal article" date="2019" name="Int. J. Syst. Evol. Microbiol.">
        <title>The Global Catalogue of Microorganisms (GCM) 10K type strain sequencing project: providing services to taxonomists for standard genome sequencing and annotation.</title>
        <authorList>
            <consortium name="The Broad Institute Genomics Platform"/>
            <consortium name="The Broad Institute Genome Sequencing Center for Infectious Disease"/>
            <person name="Wu L."/>
            <person name="Ma J."/>
        </authorList>
    </citation>
    <scope>NUCLEOTIDE SEQUENCE [LARGE SCALE GENOMIC DNA]</scope>
    <source>
        <strain evidence="3">JCM 17250</strain>
    </source>
</reference>
<keyword evidence="1" id="KW-0472">Membrane</keyword>
<evidence type="ECO:0000313" key="3">
    <source>
        <dbReference type="Proteomes" id="UP001501734"/>
    </source>
</evidence>
<name>A0ABP7VVQ2_9BACI</name>
<evidence type="ECO:0000256" key="1">
    <source>
        <dbReference type="SAM" id="Phobius"/>
    </source>
</evidence>
<feature type="transmembrane region" description="Helical" evidence="1">
    <location>
        <begin position="20"/>
        <end position="50"/>
    </location>
</feature>
<keyword evidence="3" id="KW-1185">Reference proteome</keyword>
<dbReference type="RefSeq" id="WP_344912681.1">
    <property type="nucleotide sequence ID" value="NZ_BAABDL010000108.1"/>
</dbReference>
<evidence type="ECO:0000313" key="2">
    <source>
        <dbReference type="EMBL" id="GAA4074532.1"/>
    </source>
</evidence>
<sequence length="105" mass="11216">MRETARMLKWVTGGLEALLGIPVLGGTIIISLLWTPLILMLILHIVGLVISVKANAKKVGHILGIVTSCLGFIPFVGMVLHILSAIFLLIEAAKNEVVLPVNQAV</sequence>
<accession>A0ABP7VVQ2</accession>
<proteinExistence type="predicted"/>
<feature type="transmembrane region" description="Helical" evidence="1">
    <location>
        <begin position="62"/>
        <end position="90"/>
    </location>
</feature>
<dbReference type="Proteomes" id="UP001501734">
    <property type="component" value="Unassembled WGS sequence"/>
</dbReference>
<dbReference type="EMBL" id="BAABDL010000108">
    <property type="protein sequence ID" value="GAA4074532.1"/>
    <property type="molecule type" value="Genomic_DNA"/>
</dbReference>
<protein>
    <recommendedName>
        <fullName evidence="4">DUF4190 domain-containing protein</fullName>
    </recommendedName>
</protein>
<evidence type="ECO:0008006" key="4">
    <source>
        <dbReference type="Google" id="ProtNLM"/>
    </source>
</evidence>
<keyword evidence="1" id="KW-0812">Transmembrane</keyword>
<gene>
    <name evidence="2" type="ORF">GCM10022410_19530</name>
</gene>